<reference evidence="1 2" key="1">
    <citation type="submission" date="2017-11" db="EMBL/GenBank/DDBJ databases">
        <title>Streptomyces carmine sp. nov., a novel actinomycete isolated from Sophora alopecuroides in Xinjiang, China.</title>
        <authorList>
            <person name="Wang Y."/>
            <person name="Luo X."/>
            <person name="Wan C."/>
            <person name="Zhang L."/>
        </authorList>
    </citation>
    <scope>NUCLEOTIDE SEQUENCE [LARGE SCALE GENOMIC DNA]</scope>
    <source>
        <strain evidence="1 2">TRM SA0054</strain>
    </source>
</reference>
<evidence type="ECO:0000313" key="2">
    <source>
        <dbReference type="Proteomes" id="UP000230407"/>
    </source>
</evidence>
<dbReference type="RefSeq" id="WP_100202121.1">
    <property type="nucleotide sequence ID" value="NZ_PGGW01000043.1"/>
</dbReference>
<comment type="caution">
    <text evidence="1">The sequence shown here is derived from an EMBL/GenBank/DDBJ whole genome shotgun (WGS) entry which is preliminary data.</text>
</comment>
<protein>
    <submittedName>
        <fullName evidence="1">Uncharacterized protein</fullName>
    </submittedName>
</protein>
<proteinExistence type="predicted"/>
<gene>
    <name evidence="1" type="ORF">CUT44_12950</name>
</gene>
<evidence type="ECO:0000313" key="1">
    <source>
        <dbReference type="EMBL" id="PJE97353.1"/>
    </source>
</evidence>
<organism evidence="1 2">
    <name type="scientific">Streptomyces carminius</name>
    <dbReference type="NCBI Taxonomy" id="2665496"/>
    <lineage>
        <taxon>Bacteria</taxon>
        <taxon>Bacillati</taxon>
        <taxon>Actinomycetota</taxon>
        <taxon>Actinomycetes</taxon>
        <taxon>Kitasatosporales</taxon>
        <taxon>Streptomycetaceae</taxon>
        <taxon>Streptomyces</taxon>
    </lineage>
</organism>
<dbReference type="EMBL" id="PGGW01000043">
    <property type="protein sequence ID" value="PJE97353.1"/>
    <property type="molecule type" value="Genomic_DNA"/>
</dbReference>
<keyword evidence="2" id="KW-1185">Reference proteome</keyword>
<dbReference type="Proteomes" id="UP000230407">
    <property type="component" value="Unassembled WGS sequence"/>
</dbReference>
<sequence length="226" mass="25125">MMAEPGTELFEVIRRDHRGGDRLPRSLAARHGVPRQTVVEAISTVLPLPHSLPADEEQLGEARQLLDALLAEDQSMAPAERRSAFELYEELSLRTSRLGVSYRWAWEYITHRRSQYAAGTSPEPHERAWAGNVPSDMPSFVTYLITSEVRDLAELKIEGTLPAADGVELGMVTLGNAVARINQALHEFALTGLRAGLSYAQMSAFTGIPEDDLAKQVEDYHRRMTT</sequence>
<dbReference type="AlphaFoldDB" id="A0A2M8LZG2"/>
<accession>A0A2M8LZG2</accession>
<name>A0A2M8LZG2_9ACTN</name>